<proteinExistence type="inferred from homology"/>
<evidence type="ECO:0000256" key="2">
    <source>
        <dbReference type="RuleBase" id="RU000363"/>
    </source>
</evidence>
<evidence type="ECO:0000313" key="4">
    <source>
        <dbReference type="EMBL" id="MBL4914522.1"/>
    </source>
</evidence>
<dbReference type="PANTHER" id="PTHR42879">
    <property type="entry name" value="3-OXOACYL-(ACYL-CARRIER-PROTEIN) REDUCTASE"/>
    <property type="match status" value="1"/>
</dbReference>
<keyword evidence="5" id="KW-1185">Reference proteome</keyword>
<dbReference type="InterPro" id="IPR050259">
    <property type="entry name" value="SDR"/>
</dbReference>
<sequence length="241" mass="25683">MTKRVLITGSSRGIGKAIALKLAASGHDIAMHFHSNQTAADATKAELEQLGIKVSCLQFDIADRSAVKQAIEQDIEQYGAYYGVVLNAGINADTAFPAMTESEWDSVVHTNLDGFYNVIHPTVMPMVQGRQGGRIITLASVSGIAGNRGQVNYSASKAGIIGATKALSLELAKRKITVNCIAPGLIETDMVSDIPKEMVNTIVPMRRMGKPSEIAGLANYLMSEDAAYITRQVISVNGGMI</sequence>
<feature type="domain" description="Ketoreductase" evidence="3">
    <location>
        <begin position="3"/>
        <end position="189"/>
    </location>
</feature>
<protein>
    <submittedName>
        <fullName evidence="4">3-oxoacyl-ACP reductase FabG</fullName>
        <ecNumber evidence="4">1.1.1.100</ecNumber>
    </submittedName>
</protein>
<dbReference type="InterPro" id="IPR002347">
    <property type="entry name" value="SDR_fam"/>
</dbReference>
<gene>
    <name evidence="4" type="primary">fabG</name>
    <name evidence="4" type="ORF">JMA39_15580</name>
</gene>
<reference evidence="4 5" key="1">
    <citation type="submission" date="2021-01" db="EMBL/GenBank/DDBJ databases">
        <title>Genome sequence of Shewanella schlegeliana JCM 11561.</title>
        <authorList>
            <person name="Zhang H."/>
            <person name="Li C."/>
        </authorList>
    </citation>
    <scope>NUCLEOTIDE SEQUENCE [LARGE SCALE GENOMIC DNA]</scope>
    <source>
        <strain evidence="4 5">JCM 11561</strain>
    </source>
</reference>
<dbReference type="NCBIfam" id="TIGR01831">
    <property type="entry name" value="fabG_rel"/>
    <property type="match status" value="1"/>
</dbReference>
<evidence type="ECO:0000313" key="5">
    <source>
        <dbReference type="Proteomes" id="UP000604898"/>
    </source>
</evidence>
<dbReference type="InterPro" id="IPR011285">
    <property type="entry name" value="FabG-rel"/>
</dbReference>
<name>A0ABS1T3W3_9GAMM</name>
<comment type="caution">
    <text evidence="4">The sequence shown here is derived from an EMBL/GenBank/DDBJ whole genome shotgun (WGS) entry which is preliminary data.</text>
</comment>
<evidence type="ECO:0000256" key="1">
    <source>
        <dbReference type="ARBA" id="ARBA00006484"/>
    </source>
</evidence>
<dbReference type="PRINTS" id="PR00080">
    <property type="entry name" value="SDRFAMILY"/>
</dbReference>
<dbReference type="PRINTS" id="PR00081">
    <property type="entry name" value="GDHRDH"/>
</dbReference>
<evidence type="ECO:0000259" key="3">
    <source>
        <dbReference type="SMART" id="SM00822"/>
    </source>
</evidence>
<dbReference type="PANTHER" id="PTHR42879:SF2">
    <property type="entry name" value="3-OXOACYL-[ACYL-CARRIER-PROTEIN] REDUCTASE FABG"/>
    <property type="match status" value="1"/>
</dbReference>
<dbReference type="InterPro" id="IPR057326">
    <property type="entry name" value="KR_dom"/>
</dbReference>
<keyword evidence="4" id="KW-0560">Oxidoreductase</keyword>
<dbReference type="SUPFAM" id="SSF51735">
    <property type="entry name" value="NAD(P)-binding Rossmann-fold domains"/>
    <property type="match status" value="1"/>
</dbReference>
<dbReference type="Gene3D" id="3.40.50.720">
    <property type="entry name" value="NAD(P)-binding Rossmann-like Domain"/>
    <property type="match status" value="1"/>
</dbReference>
<dbReference type="EMBL" id="JAESVD010000009">
    <property type="protein sequence ID" value="MBL4914522.1"/>
    <property type="molecule type" value="Genomic_DNA"/>
</dbReference>
<dbReference type="NCBIfam" id="NF009466">
    <property type="entry name" value="PRK12826.1-2"/>
    <property type="match status" value="1"/>
</dbReference>
<dbReference type="NCBIfam" id="NF004200">
    <property type="entry name" value="PRK05653.1-5"/>
    <property type="match status" value="1"/>
</dbReference>
<dbReference type="InterPro" id="IPR036291">
    <property type="entry name" value="NAD(P)-bd_dom_sf"/>
</dbReference>
<accession>A0ABS1T3W3</accession>
<dbReference type="SMART" id="SM00822">
    <property type="entry name" value="PKS_KR"/>
    <property type="match status" value="1"/>
</dbReference>
<dbReference type="Proteomes" id="UP000604898">
    <property type="component" value="Unassembled WGS sequence"/>
</dbReference>
<dbReference type="EC" id="1.1.1.100" evidence="4"/>
<comment type="similarity">
    <text evidence="1 2">Belongs to the short-chain dehydrogenases/reductases (SDR) family.</text>
</comment>
<organism evidence="4 5">
    <name type="scientific">Shewanella schlegeliana</name>
    <dbReference type="NCBI Taxonomy" id="190308"/>
    <lineage>
        <taxon>Bacteria</taxon>
        <taxon>Pseudomonadati</taxon>
        <taxon>Pseudomonadota</taxon>
        <taxon>Gammaproteobacteria</taxon>
        <taxon>Alteromonadales</taxon>
        <taxon>Shewanellaceae</taxon>
        <taxon>Shewanella</taxon>
    </lineage>
</organism>
<dbReference type="GO" id="GO:0004316">
    <property type="term" value="F:3-oxoacyl-[acyl-carrier-protein] reductase (NADPH) activity"/>
    <property type="evidence" value="ECO:0007669"/>
    <property type="project" value="UniProtKB-EC"/>
</dbReference>
<dbReference type="Pfam" id="PF00106">
    <property type="entry name" value="adh_short"/>
    <property type="match status" value="1"/>
</dbReference>
<dbReference type="RefSeq" id="WP_202722775.1">
    <property type="nucleotide sequence ID" value="NZ_BPEX01000050.1"/>
</dbReference>